<dbReference type="SUPFAM" id="SSF51905">
    <property type="entry name" value="FAD/NAD(P)-binding domain"/>
    <property type="match status" value="2"/>
</dbReference>
<gene>
    <name evidence="5" type="ORF">ACFO5K_06965</name>
</gene>
<keyword evidence="6" id="KW-1185">Reference proteome</keyword>
<sequence length="502" mass="56326">MSSSDTPSRDGEADRRHVRVLIVGSGLSGLGTAIRLGQRGITDYVVVERGPDVGGTWRDNTYPGAGCDVPSHLYSYSFAPNPDWSRSFSPQPEIEQYLRTVADRYGVREKHLFDCAMTGARWNATEGRWYVDTSRAAFTADFVVSAAGVLAEPKLPDIKGISSFEGKIFHSARWDHDTTLTGKKVAVIGTGSSAVQIVPSIAPEVEHLDVYQRTATWVMPQLARPYLAPERFAFKHFPWLQRLIRALIYIAREAFVVTQVKYPRTGLILEAVGRVKMWLEIRDPQLRRKVLPEHRIGCKRMLVSNKFYGALDRDNVDLVTDGIAEVRAGSIVSEDGTEREVDAIVLATGFHVADSPTFNLYTGRAGRTVSEAAEAEGYQMYKGTTVAEFPNMFFLLGANSGLNYTSLIYIIESQINYIIDALDTMRQRELQSFEVKADAQTEYNRALQPKMARTVWANGGCTSWFLDNHGNNSALWPDFSFKYRRMVRTFDLDAYDTVPRAR</sequence>
<comment type="similarity">
    <text evidence="1">Belongs to the FAD-binding monooxygenase family.</text>
</comment>
<keyword evidence="4 5" id="KW-0560">Oxidoreductase</keyword>
<dbReference type="EC" id="1.14.13.-" evidence="5"/>
<protein>
    <submittedName>
        <fullName evidence="5">Flavin-containing monooxygenase</fullName>
        <ecNumber evidence="5">1.14.13.-</ecNumber>
    </submittedName>
</protein>
<dbReference type="Pfam" id="PF00743">
    <property type="entry name" value="FMO-like"/>
    <property type="match status" value="1"/>
</dbReference>
<dbReference type="InterPro" id="IPR020946">
    <property type="entry name" value="Flavin_mOase-like"/>
</dbReference>
<dbReference type="GO" id="GO:0004497">
    <property type="term" value="F:monooxygenase activity"/>
    <property type="evidence" value="ECO:0007669"/>
    <property type="project" value="UniProtKB-KW"/>
</dbReference>
<dbReference type="Gene3D" id="3.50.50.60">
    <property type="entry name" value="FAD/NAD(P)-binding domain"/>
    <property type="match status" value="2"/>
</dbReference>
<reference evidence="6" key="1">
    <citation type="journal article" date="2019" name="Int. J. Syst. Evol. Microbiol.">
        <title>The Global Catalogue of Microorganisms (GCM) 10K type strain sequencing project: providing services to taxonomists for standard genome sequencing and annotation.</title>
        <authorList>
            <consortium name="The Broad Institute Genomics Platform"/>
            <consortium name="The Broad Institute Genome Sequencing Center for Infectious Disease"/>
            <person name="Wu L."/>
            <person name="Ma J."/>
        </authorList>
    </citation>
    <scope>NUCLEOTIDE SEQUENCE [LARGE SCALE GENOMIC DNA]</scope>
    <source>
        <strain evidence="6">IBRC-M 10490</strain>
    </source>
</reference>
<proteinExistence type="inferred from homology"/>
<evidence type="ECO:0000256" key="2">
    <source>
        <dbReference type="ARBA" id="ARBA00022630"/>
    </source>
</evidence>
<dbReference type="InterPro" id="IPR051209">
    <property type="entry name" value="FAD-bind_Monooxygenase_sf"/>
</dbReference>
<evidence type="ECO:0000256" key="1">
    <source>
        <dbReference type="ARBA" id="ARBA00010139"/>
    </source>
</evidence>
<accession>A0ABV8VEZ1</accession>
<name>A0ABV8VEZ1_9NOCA</name>
<dbReference type="RefSeq" id="WP_378557525.1">
    <property type="nucleotide sequence ID" value="NZ_JBHSDL010000006.1"/>
</dbReference>
<dbReference type="PANTHER" id="PTHR42877">
    <property type="entry name" value="L-ORNITHINE N(5)-MONOOXYGENASE-RELATED"/>
    <property type="match status" value="1"/>
</dbReference>
<comment type="caution">
    <text evidence="5">The sequence shown here is derived from an EMBL/GenBank/DDBJ whole genome shotgun (WGS) entry which is preliminary data.</text>
</comment>
<dbReference type="Proteomes" id="UP001595844">
    <property type="component" value="Unassembled WGS sequence"/>
</dbReference>
<evidence type="ECO:0000313" key="6">
    <source>
        <dbReference type="Proteomes" id="UP001595844"/>
    </source>
</evidence>
<evidence type="ECO:0000256" key="3">
    <source>
        <dbReference type="ARBA" id="ARBA00022827"/>
    </source>
</evidence>
<evidence type="ECO:0000256" key="4">
    <source>
        <dbReference type="ARBA" id="ARBA00023002"/>
    </source>
</evidence>
<keyword evidence="3" id="KW-0274">FAD</keyword>
<dbReference type="InterPro" id="IPR036188">
    <property type="entry name" value="FAD/NAD-bd_sf"/>
</dbReference>
<dbReference type="PANTHER" id="PTHR42877:SF4">
    <property type="entry name" value="FAD_NAD(P)-BINDING DOMAIN-CONTAINING PROTEIN-RELATED"/>
    <property type="match status" value="1"/>
</dbReference>
<keyword evidence="5" id="KW-0503">Monooxygenase</keyword>
<keyword evidence="2" id="KW-0285">Flavoprotein</keyword>
<evidence type="ECO:0000313" key="5">
    <source>
        <dbReference type="EMBL" id="MFC4373841.1"/>
    </source>
</evidence>
<dbReference type="PRINTS" id="PR00419">
    <property type="entry name" value="ADXRDTASE"/>
</dbReference>
<organism evidence="5 6">
    <name type="scientific">Nocardia halotolerans</name>
    <dbReference type="NCBI Taxonomy" id="1755878"/>
    <lineage>
        <taxon>Bacteria</taxon>
        <taxon>Bacillati</taxon>
        <taxon>Actinomycetota</taxon>
        <taxon>Actinomycetes</taxon>
        <taxon>Mycobacteriales</taxon>
        <taxon>Nocardiaceae</taxon>
        <taxon>Nocardia</taxon>
    </lineage>
</organism>
<dbReference type="EMBL" id="JBHSDL010000006">
    <property type="protein sequence ID" value="MFC4373841.1"/>
    <property type="molecule type" value="Genomic_DNA"/>
</dbReference>